<keyword evidence="2" id="KW-0813">Transport</keyword>
<feature type="transmembrane region" description="Helical" evidence="7">
    <location>
        <begin position="279"/>
        <end position="300"/>
    </location>
</feature>
<dbReference type="PANTHER" id="PTHR23513:SF11">
    <property type="entry name" value="STAPHYLOFERRIN A TRANSPORTER"/>
    <property type="match status" value="1"/>
</dbReference>
<evidence type="ECO:0000313" key="10">
    <source>
        <dbReference type="Proteomes" id="UP000034098"/>
    </source>
</evidence>
<dbReference type="EMBL" id="JYJA01000035">
    <property type="protein sequence ID" value="KJL42275.1"/>
    <property type="molecule type" value="Genomic_DNA"/>
</dbReference>
<sequence length="554" mass="59114">MTPAKVDGRQPAGADSGPLTDGAPVHVWAPLTVPIYRALWLTALVSNIGTWMQTVGAQWFLVEQHTSPLLIALIQTASAAPVLLFGIPAGVLGELLNRRWLLIWMQALQVVISGALVWLTISGQLTSYLLLGITFLLGAATAVQLPAYQALATEIVPRPMIPMAASLSAISINTARAIGPAIAGVLLSAYGVGFVFAVNVASYAAFLLVLIFWRKYVPSPHEPEHFTDAARAGIRYVSNSAVVKRIYVRLGLFVVPGSVLYALLPLIATDRLALDSVGYGLLLAGLGAGSIAAAFLVSWFHRVGVNRTVFSCSALFGLATVGVAASPSILLTLPLLAVAGASWIGVVATLNGTVQTFLPVWVRSRGLSIYQMVLYGSMAAGGLVSGVVAGWMGAVVTCAIAGAVTVVAATTHLIWPLVDTTDMRRASVALPLKTADADAHIDGDGATLVTVRWTVNEKDRAAFIAHASLVERSRRRTGARTWGLYEDREHEQVLVEVFAVGSWQEHLQQHRTRLTPYDQEVLHGADALAQTVDVQHLIQLPNPVTPHGRQEKKR</sequence>
<reference evidence="9 10" key="1">
    <citation type="submission" date="2015-02" db="EMBL/GenBank/DDBJ databases">
        <title>Draft genome sequences of ten Microbacterium spp. with emphasis on heavy metal contaminated environments.</title>
        <authorList>
            <person name="Corretto E."/>
        </authorList>
    </citation>
    <scope>NUCLEOTIDE SEQUENCE [LARGE SCALE GENOMIC DNA]</scope>
    <source>
        <strain evidence="9 10">DSM 8608</strain>
    </source>
</reference>
<dbReference type="AlphaFoldDB" id="A0A0M2H7B0"/>
<evidence type="ECO:0000256" key="2">
    <source>
        <dbReference type="ARBA" id="ARBA00022448"/>
    </source>
</evidence>
<comment type="subcellular location">
    <subcellularLocation>
        <location evidence="1">Cell membrane</location>
        <topology evidence="1">Multi-pass membrane protein</topology>
    </subcellularLocation>
</comment>
<dbReference type="GO" id="GO:0022857">
    <property type="term" value="F:transmembrane transporter activity"/>
    <property type="evidence" value="ECO:0007669"/>
    <property type="project" value="InterPro"/>
</dbReference>
<feature type="transmembrane region" description="Helical" evidence="7">
    <location>
        <begin position="394"/>
        <end position="415"/>
    </location>
</feature>
<keyword evidence="4 7" id="KW-0812">Transmembrane</keyword>
<feature type="transmembrane region" description="Helical" evidence="7">
    <location>
        <begin position="100"/>
        <end position="121"/>
    </location>
</feature>
<name>A0A0M2H7B0_MICTR</name>
<dbReference type="Proteomes" id="UP000034098">
    <property type="component" value="Unassembled WGS sequence"/>
</dbReference>
<keyword evidence="5 7" id="KW-1133">Transmembrane helix</keyword>
<dbReference type="OrthoDB" id="9775268at2"/>
<dbReference type="SUPFAM" id="SSF103473">
    <property type="entry name" value="MFS general substrate transporter"/>
    <property type="match status" value="1"/>
</dbReference>
<evidence type="ECO:0000256" key="1">
    <source>
        <dbReference type="ARBA" id="ARBA00004651"/>
    </source>
</evidence>
<dbReference type="InterPro" id="IPR020846">
    <property type="entry name" value="MFS_dom"/>
</dbReference>
<feature type="transmembrane region" description="Helical" evidence="7">
    <location>
        <begin position="343"/>
        <end position="362"/>
    </location>
</feature>
<feature type="transmembrane region" description="Helical" evidence="7">
    <location>
        <begin position="189"/>
        <end position="213"/>
    </location>
</feature>
<evidence type="ECO:0000313" key="9">
    <source>
        <dbReference type="EMBL" id="KJL42275.1"/>
    </source>
</evidence>
<gene>
    <name evidence="9" type="ORF">RS82_02291</name>
</gene>
<feature type="transmembrane region" description="Helical" evidence="7">
    <location>
        <begin position="369"/>
        <end position="388"/>
    </location>
</feature>
<feature type="transmembrane region" description="Helical" evidence="7">
    <location>
        <begin position="246"/>
        <end position="267"/>
    </location>
</feature>
<organism evidence="9 10">
    <name type="scientific">Microbacterium trichothecenolyticum</name>
    <name type="common">Aureobacterium trichothecenolyticum</name>
    <dbReference type="NCBI Taxonomy" id="69370"/>
    <lineage>
        <taxon>Bacteria</taxon>
        <taxon>Bacillati</taxon>
        <taxon>Actinomycetota</taxon>
        <taxon>Actinomycetes</taxon>
        <taxon>Micrococcales</taxon>
        <taxon>Microbacteriaceae</taxon>
        <taxon>Microbacterium</taxon>
    </lineage>
</organism>
<evidence type="ECO:0000256" key="7">
    <source>
        <dbReference type="SAM" id="Phobius"/>
    </source>
</evidence>
<proteinExistence type="predicted"/>
<accession>A0A0M2H7B0</accession>
<evidence type="ECO:0000256" key="6">
    <source>
        <dbReference type="ARBA" id="ARBA00023136"/>
    </source>
</evidence>
<evidence type="ECO:0000256" key="4">
    <source>
        <dbReference type="ARBA" id="ARBA00022692"/>
    </source>
</evidence>
<dbReference type="GO" id="GO:0005886">
    <property type="term" value="C:plasma membrane"/>
    <property type="evidence" value="ECO:0007669"/>
    <property type="project" value="UniProtKB-SubCell"/>
</dbReference>
<protein>
    <submittedName>
        <fullName evidence="9">Enterobactin exporter EntS</fullName>
    </submittedName>
</protein>
<dbReference type="PROSITE" id="PS50850">
    <property type="entry name" value="MFS"/>
    <property type="match status" value="1"/>
</dbReference>
<evidence type="ECO:0000259" key="8">
    <source>
        <dbReference type="PROSITE" id="PS50850"/>
    </source>
</evidence>
<keyword evidence="3" id="KW-1003">Cell membrane</keyword>
<evidence type="ECO:0000256" key="3">
    <source>
        <dbReference type="ARBA" id="ARBA00022475"/>
    </source>
</evidence>
<feature type="transmembrane region" description="Helical" evidence="7">
    <location>
        <begin position="127"/>
        <end position="148"/>
    </location>
</feature>
<comment type="caution">
    <text evidence="9">The sequence shown here is derived from an EMBL/GenBank/DDBJ whole genome shotgun (WGS) entry which is preliminary data.</text>
</comment>
<feature type="transmembrane region" description="Helical" evidence="7">
    <location>
        <begin position="312"/>
        <end position="337"/>
    </location>
</feature>
<feature type="transmembrane region" description="Helical" evidence="7">
    <location>
        <begin position="69"/>
        <end position="93"/>
    </location>
</feature>
<dbReference type="InterPro" id="IPR036259">
    <property type="entry name" value="MFS_trans_sf"/>
</dbReference>
<feature type="transmembrane region" description="Helical" evidence="7">
    <location>
        <begin position="160"/>
        <end position="183"/>
    </location>
</feature>
<dbReference type="PANTHER" id="PTHR23513">
    <property type="entry name" value="INTEGRAL MEMBRANE EFFLUX PROTEIN-RELATED"/>
    <property type="match status" value="1"/>
</dbReference>
<dbReference type="PATRIC" id="fig|69370.6.peg.2327"/>
<keyword evidence="10" id="KW-1185">Reference proteome</keyword>
<dbReference type="Pfam" id="PF05977">
    <property type="entry name" value="MFS_3"/>
    <property type="match status" value="1"/>
</dbReference>
<dbReference type="CDD" id="cd06173">
    <property type="entry name" value="MFS_MefA_like"/>
    <property type="match status" value="1"/>
</dbReference>
<keyword evidence="6 7" id="KW-0472">Membrane</keyword>
<dbReference type="RefSeq" id="WP_052676789.1">
    <property type="nucleotide sequence ID" value="NZ_JYJA01000035.1"/>
</dbReference>
<dbReference type="InterPro" id="IPR010290">
    <property type="entry name" value="TM_effector"/>
</dbReference>
<dbReference type="Gene3D" id="1.20.1250.20">
    <property type="entry name" value="MFS general substrate transporter like domains"/>
    <property type="match status" value="1"/>
</dbReference>
<feature type="domain" description="Major facilitator superfamily (MFS) profile" evidence="8">
    <location>
        <begin position="35"/>
        <end position="420"/>
    </location>
</feature>
<evidence type="ECO:0000256" key="5">
    <source>
        <dbReference type="ARBA" id="ARBA00022989"/>
    </source>
</evidence>